<keyword evidence="3" id="KW-1185">Reference proteome</keyword>
<dbReference type="Proteomes" id="UP000011087">
    <property type="component" value="Unassembled WGS sequence"/>
</dbReference>
<dbReference type="OMA" id="KHGDHIG"/>
<accession>L1JXY8</accession>
<reference evidence="1 3" key="1">
    <citation type="journal article" date="2012" name="Nature">
        <title>Algal genomes reveal evolutionary mosaicism and the fate of nucleomorphs.</title>
        <authorList>
            <consortium name="DOE Joint Genome Institute"/>
            <person name="Curtis B.A."/>
            <person name="Tanifuji G."/>
            <person name="Burki F."/>
            <person name="Gruber A."/>
            <person name="Irimia M."/>
            <person name="Maruyama S."/>
            <person name="Arias M.C."/>
            <person name="Ball S.G."/>
            <person name="Gile G.H."/>
            <person name="Hirakawa Y."/>
            <person name="Hopkins J.F."/>
            <person name="Kuo A."/>
            <person name="Rensing S.A."/>
            <person name="Schmutz J."/>
            <person name="Symeonidi A."/>
            <person name="Elias M."/>
            <person name="Eveleigh R.J."/>
            <person name="Herman E.K."/>
            <person name="Klute M.J."/>
            <person name="Nakayama T."/>
            <person name="Obornik M."/>
            <person name="Reyes-Prieto A."/>
            <person name="Armbrust E.V."/>
            <person name="Aves S.J."/>
            <person name="Beiko R.G."/>
            <person name="Coutinho P."/>
            <person name="Dacks J.B."/>
            <person name="Durnford D.G."/>
            <person name="Fast N.M."/>
            <person name="Green B.R."/>
            <person name="Grisdale C.J."/>
            <person name="Hempel F."/>
            <person name="Henrissat B."/>
            <person name="Hoppner M.P."/>
            <person name="Ishida K."/>
            <person name="Kim E."/>
            <person name="Koreny L."/>
            <person name="Kroth P.G."/>
            <person name="Liu Y."/>
            <person name="Malik S.B."/>
            <person name="Maier U.G."/>
            <person name="McRose D."/>
            <person name="Mock T."/>
            <person name="Neilson J.A."/>
            <person name="Onodera N.T."/>
            <person name="Poole A.M."/>
            <person name="Pritham E.J."/>
            <person name="Richards T.A."/>
            <person name="Rocap G."/>
            <person name="Roy S.W."/>
            <person name="Sarai C."/>
            <person name="Schaack S."/>
            <person name="Shirato S."/>
            <person name="Slamovits C.H."/>
            <person name="Spencer D.F."/>
            <person name="Suzuki S."/>
            <person name="Worden A.Z."/>
            <person name="Zauner S."/>
            <person name="Barry K."/>
            <person name="Bell C."/>
            <person name="Bharti A.K."/>
            <person name="Crow J.A."/>
            <person name="Grimwood J."/>
            <person name="Kramer R."/>
            <person name="Lindquist E."/>
            <person name="Lucas S."/>
            <person name="Salamov A."/>
            <person name="McFadden G.I."/>
            <person name="Lane C.E."/>
            <person name="Keeling P.J."/>
            <person name="Gray M.W."/>
            <person name="Grigoriev I.V."/>
            <person name="Archibald J.M."/>
        </authorList>
    </citation>
    <scope>NUCLEOTIDE SEQUENCE</scope>
    <source>
        <strain evidence="1 3">CCMP2712</strain>
    </source>
</reference>
<dbReference type="RefSeq" id="XP_005840060.1">
    <property type="nucleotide sequence ID" value="XM_005840003.1"/>
</dbReference>
<proteinExistence type="predicted"/>
<dbReference type="AlphaFoldDB" id="L1JXY8"/>
<dbReference type="KEGG" id="gtt:GUITHDRAFT_150518"/>
<dbReference type="SUPFAM" id="SSF53850">
    <property type="entry name" value="Periplasmic binding protein-like II"/>
    <property type="match status" value="1"/>
</dbReference>
<reference evidence="3" key="2">
    <citation type="submission" date="2012-11" db="EMBL/GenBank/DDBJ databases">
        <authorList>
            <person name="Kuo A."/>
            <person name="Curtis B.A."/>
            <person name="Tanifuji G."/>
            <person name="Burki F."/>
            <person name="Gruber A."/>
            <person name="Irimia M."/>
            <person name="Maruyama S."/>
            <person name="Arias M.C."/>
            <person name="Ball S.G."/>
            <person name="Gile G.H."/>
            <person name="Hirakawa Y."/>
            <person name="Hopkins J.F."/>
            <person name="Rensing S.A."/>
            <person name="Schmutz J."/>
            <person name="Symeonidi A."/>
            <person name="Elias M."/>
            <person name="Eveleigh R.J."/>
            <person name="Herman E.K."/>
            <person name="Klute M.J."/>
            <person name="Nakayama T."/>
            <person name="Obornik M."/>
            <person name="Reyes-Prieto A."/>
            <person name="Armbrust E.V."/>
            <person name="Aves S.J."/>
            <person name="Beiko R.G."/>
            <person name="Coutinho P."/>
            <person name="Dacks J.B."/>
            <person name="Durnford D.G."/>
            <person name="Fast N.M."/>
            <person name="Green B.R."/>
            <person name="Grisdale C."/>
            <person name="Hempe F."/>
            <person name="Henrissat B."/>
            <person name="Hoppner M.P."/>
            <person name="Ishida K.-I."/>
            <person name="Kim E."/>
            <person name="Koreny L."/>
            <person name="Kroth P.G."/>
            <person name="Liu Y."/>
            <person name="Malik S.-B."/>
            <person name="Maier U.G."/>
            <person name="McRose D."/>
            <person name="Mock T."/>
            <person name="Neilson J.A."/>
            <person name="Onodera N.T."/>
            <person name="Poole A.M."/>
            <person name="Pritham E.J."/>
            <person name="Richards T.A."/>
            <person name="Rocap G."/>
            <person name="Roy S.W."/>
            <person name="Sarai C."/>
            <person name="Schaack S."/>
            <person name="Shirato S."/>
            <person name="Slamovits C.H."/>
            <person name="Spencer D.F."/>
            <person name="Suzuki S."/>
            <person name="Worden A.Z."/>
            <person name="Zauner S."/>
            <person name="Barry K."/>
            <person name="Bell C."/>
            <person name="Bharti A.K."/>
            <person name="Crow J.A."/>
            <person name="Grimwood J."/>
            <person name="Kramer R."/>
            <person name="Lindquist E."/>
            <person name="Lucas S."/>
            <person name="Salamov A."/>
            <person name="McFadden G.I."/>
            <person name="Lane C.E."/>
            <person name="Keeling P.J."/>
            <person name="Gray M.W."/>
            <person name="Grigoriev I.V."/>
            <person name="Archibald J.M."/>
        </authorList>
    </citation>
    <scope>NUCLEOTIDE SEQUENCE</scope>
    <source>
        <strain evidence="3">CCMP2712</strain>
    </source>
</reference>
<organism evidence="1">
    <name type="scientific">Guillardia theta (strain CCMP2712)</name>
    <name type="common">Cryptophyte</name>
    <dbReference type="NCBI Taxonomy" id="905079"/>
    <lineage>
        <taxon>Eukaryota</taxon>
        <taxon>Cryptophyceae</taxon>
        <taxon>Pyrenomonadales</taxon>
        <taxon>Geminigeraceae</taxon>
        <taxon>Guillardia</taxon>
    </lineage>
</organism>
<dbReference type="Gene3D" id="3.40.190.10">
    <property type="entry name" value="Periplasmic binding protein-like II"/>
    <property type="match status" value="2"/>
</dbReference>
<name>L1JXY8_GUITC</name>
<dbReference type="PaxDb" id="55529-EKX53080"/>
<dbReference type="EnsemblProtists" id="EKX53080">
    <property type="protein sequence ID" value="EKX53080"/>
    <property type="gene ID" value="GUITHDRAFT_150518"/>
</dbReference>
<dbReference type="Pfam" id="PF12974">
    <property type="entry name" value="Phosphonate-bd"/>
    <property type="match status" value="1"/>
</dbReference>
<dbReference type="EMBL" id="JH992971">
    <property type="protein sequence ID" value="EKX53080.1"/>
    <property type="molecule type" value="Genomic_DNA"/>
</dbReference>
<sequence>MKQYFASKNMNVDYILFTSYEAQVEALMNKQIDIAWNGPLAHCRVKQRTNNASLSLGMRDCDRDFQSHIIVTEDSGIKALKELEGQTIAAGTVDSPQAYILPLHHLKKQGVNLKSLSMIRFDRDVGKHGDTAEGEVLVMEALKRGEAAAGLVSDLMWQRALSSGKVNADGKKMTVLKDAPPPFDHCQFDALPGLEAAKKEAFQEALFAMDWNNKFHQEIMKMEGITRTWAGPRDEGYAMMQEIVDSEPNVPYPRMLHDSSNHPFKSLLIK</sequence>
<dbReference type="HOGENOM" id="CLU_090617_0_0_1"/>
<dbReference type="PANTHER" id="PTHR35841">
    <property type="entry name" value="PHOSPHONATES-BINDING PERIPLASMIC PROTEIN"/>
    <property type="match status" value="1"/>
</dbReference>
<evidence type="ECO:0000313" key="2">
    <source>
        <dbReference type="EnsemblProtists" id="EKX53080"/>
    </source>
</evidence>
<dbReference type="PANTHER" id="PTHR35841:SF1">
    <property type="entry name" value="PHOSPHONATES-BINDING PERIPLASMIC PROTEIN"/>
    <property type="match status" value="1"/>
</dbReference>
<evidence type="ECO:0000313" key="1">
    <source>
        <dbReference type="EMBL" id="EKX53080.1"/>
    </source>
</evidence>
<protein>
    <submittedName>
        <fullName evidence="1 2">Uncharacterized protein</fullName>
    </submittedName>
</protein>
<dbReference type="OrthoDB" id="10262451at2759"/>
<gene>
    <name evidence="1" type="ORF">GUITHDRAFT_150518</name>
</gene>
<dbReference type="GeneID" id="17309477"/>
<reference evidence="2" key="3">
    <citation type="submission" date="2016-03" db="UniProtKB">
        <authorList>
            <consortium name="EnsemblProtists"/>
        </authorList>
    </citation>
    <scope>IDENTIFICATION</scope>
</reference>
<evidence type="ECO:0000313" key="3">
    <source>
        <dbReference type="Proteomes" id="UP000011087"/>
    </source>
</evidence>